<reference evidence="1 2" key="1">
    <citation type="submission" date="2016-08" db="EMBL/GenBank/DDBJ databases">
        <authorList>
            <person name="Seilhamer J.J."/>
        </authorList>
    </citation>
    <scope>NUCLEOTIDE SEQUENCE [LARGE SCALE GENOMIC DNA]</scope>
    <source>
        <strain evidence="1 2">KH-18-2</strain>
    </source>
</reference>
<reference evidence="1 2" key="2">
    <citation type="submission" date="2018-03" db="EMBL/GenBank/DDBJ databases">
        <title>Draft genome of Pseudomonas putida strain KH-18-2.</title>
        <authorList>
            <person name="Yoshizawa S."/>
            <person name="Khan N.H."/>
            <person name="Nishimura M."/>
            <person name="Chiura H.X."/>
            <person name="Ogura Y."/>
            <person name="Hayashi T."/>
            <person name="Kogure K."/>
        </authorList>
    </citation>
    <scope>NUCLEOTIDE SEQUENCE [LARGE SCALE GENOMIC DNA]</scope>
    <source>
        <strain evidence="1 2">KH-18-2</strain>
    </source>
</reference>
<protein>
    <submittedName>
        <fullName evidence="1">Uncharacterized protein</fullName>
    </submittedName>
</protein>
<name>A0A2S3WPG5_PSEPU</name>
<dbReference type="Proteomes" id="UP000237378">
    <property type="component" value="Unassembled WGS sequence"/>
</dbReference>
<accession>A0A2S3WPG5</accession>
<evidence type="ECO:0000313" key="1">
    <source>
        <dbReference type="EMBL" id="POG03328.1"/>
    </source>
</evidence>
<evidence type="ECO:0000313" key="2">
    <source>
        <dbReference type="Proteomes" id="UP000237378"/>
    </source>
</evidence>
<gene>
    <name evidence="1" type="ORF">BGP82_18820</name>
</gene>
<organism evidence="1 2">
    <name type="scientific">Pseudomonas putida</name>
    <name type="common">Arthrobacter siderocapsulatus</name>
    <dbReference type="NCBI Taxonomy" id="303"/>
    <lineage>
        <taxon>Bacteria</taxon>
        <taxon>Pseudomonadati</taxon>
        <taxon>Pseudomonadota</taxon>
        <taxon>Gammaproteobacteria</taxon>
        <taxon>Pseudomonadales</taxon>
        <taxon>Pseudomonadaceae</taxon>
        <taxon>Pseudomonas</taxon>
    </lineage>
</organism>
<proteinExistence type="predicted"/>
<sequence length="66" mass="7153">MFGDVDVLTGRSSAARAAHRERSSLLHLLQRAEPVTPWLPAFVHGLSLTNKADNQGLTGLATLQQM</sequence>
<dbReference type="EMBL" id="MING01000083">
    <property type="protein sequence ID" value="POG03328.1"/>
    <property type="molecule type" value="Genomic_DNA"/>
</dbReference>
<comment type="caution">
    <text evidence="1">The sequence shown here is derived from an EMBL/GenBank/DDBJ whole genome shotgun (WGS) entry which is preliminary data.</text>
</comment>
<dbReference type="AlphaFoldDB" id="A0A2S3WPG5"/>